<feature type="transmembrane region" description="Helical" evidence="2">
    <location>
        <begin position="198"/>
        <end position="220"/>
    </location>
</feature>
<reference evidence="3 4" key="1">
    <citation type="submission" date="2019-07" db="EMBL/GenBank/DDBJ databases">
        <title>Draft genome sequences of 15 bacterial species constituting the stable defined intestinal microbiota of the GM15 gnotobiotic mouse model.</title>
        <authorList>
            <person name="Elie C."/>
            <person name="Mathieu A."/>
            <person name="Saliou A."/>
            <person name="Darnaud M."/>
            <person name="Leulier F."/>
            <person name="Tamellini A."/>
        </authorList>
    </citation>
    <scope>NUCLEOTIDE SEQUENCE [LARGE SCALE GENOMIC DNA]</scope>
    <source>
        <strain evidence="4">ASF 502</strain>
    </source>
</reference>
<evidence type="ECO:0000313" key="3">
    <source>
        <dbReference type="EMBL" id="NDO69512.1"/>
    </source>
</evidence>
<evidence type="ECO:0000313" key="4">
    <source>
        <dbReference type="Proteomes" id="UP000474104"/>
    </source>
</evidence>
<name>A0A9X5C7Z8_9FIRM</name>
<protein>
    <recommendedName>
        <fullName evidence="5">Protein kinase domain-containing protein</fullName>
    </recommendedName>
</protein>
<evidence type="ECO:0000256" key="1">
    <source>
        <dbReference type="SAM" id="MobiDB-lite"/>
    </source>
</evidence>
<dbReference type="RefSeq" id="WP_157404221.1">
    <property type="nucleotide sequence ID" value="NZ_VIRB01000076.1"/>
</dbReference>
<proteinExistence type="predicted"/>
<dbReference type="OrthoDB" id="1927182at2"/>
<feature type="region of interest" description="Disordered" evidence="1">
    <location>
        <begin position="248"/>
        <end position="290"/>
    </location>
</feature>
<organism evidence="3 4">
    <name type="scientific">Schaedlerella arabinosiphila</name>
    <dbReference type="NCBI Taxonomy" id="2044587"/>
    <lineage>
        <taxon>Bacteria</taxon>
        <taxon>Bacillati</taxon>
        <taxon>Bacillota</taxon>
        <taxon>Clostridia</taxon>
        <taxon>Lachnospirales</taxon>
        <taxon>Lachnospiraceae</taxon>
        <taxon>Schaedlerella</taxon>
    </lineage>
</organism>
<keyword evidence="2" id="KW-0472">Membrane</keyword>
<feature type="compositionally biased region" description="Basic and acidic residues" evidence="1">
    <location>
        <begin position="270"/>
        <end position="281"/>
    </location>
</feature>
<evidence type="ECO:0000256" key="2">
    <source>
        <dbReference type="SAM" id="Phobius"/>
    </source>
</evidence>
<gene>
    <name evidence="3" type="ORF">FMM80_12810</name>
</gene>
<sequence>MDAPIVNHYDVLKFIEHGGRCRPAMDYVQGELLIYRLKHSREIEKTLLFEWMRELLHQIEQFHRCFGSQGYRYVNPYSVLVTADGGILLLDLEAESNEFVLRNMQKRAMRDHFVKPIVQIRENTKLSLDLYGYAKTIQFILANVHVEPSLTSREENRLEKIIDKCLCKNSKKQYEDLKQIQRDLPAVRSRGRKQGKKLPILWLLIPAAAVILAVSCLYFVRKRESEEQARKLLEQAEGLGAVLQEMQEQVVEEDPETEGGIHNPDGTEGEAERETKRETKRQGSKAYPQDGMKELEDHVDALQEYVLQNTAEDNREIIEQGETLKRELFRYLAAAYDREEMKEQALEAYQILCGTEIQEELLESAYLRRITLETERNKETALATGKEALSRIPDSQLLAEKTLEILAEMEDMTGEEYRKELETLEGFYPDLKSLESYHKLEEQQDSRADAE</sequence>
<comment type="caution">
    <text evidence="3">The sequence shown here is derived from an EMBL/GenBank/DDBJ whole genome shotgun (WGS) entry which is preliminary data.</text>
</comment>
<dbReference type="AlphaFoldDB" id="A0A9X5C7Z8"/>
<dbReference type="EMBL" id="VIRB01000076">
    <property type="protein sequence ID" value="NDO69512.1"/>
    <property type="molecule type" value="Genomic_DNA"/>
</dbReference>
<dbReference type="Proteomes" id="UP000474104">
    <property type="component" value="Unassembled WGS sequence"/>
</dbReference>
<accession>A0A9X5C7Z8</accession>
<keyword evidence="2" id="KW-0812">Transmembrane</keyword>
<dbReference type="SUPFAM" id="SSF56112">
    <property type="entry name" value="Protein kinase-like (PK-like)"/>
    <property type="match status" value="1"/>
</dbReference>
<dbReference type="InterPro" id="IPR011009">
    <property type="entry name" value="Kinase-like_dom_sf"/>
</dbReference>
<evidence type="ECO:0008006" key="5">
    <source>
        <dbReference type="Google" id="ProtNLM"/>
    </source>
</evidence>
<keyword evidence="2" id="KW-1133">Transmembrane helix</keyword>